<evidence type="ECO:0000259" key="1">
    <source>
        <dbReference type="Pfam" id="PF13961"/>
    </source>
</evidence>
<dbReference type="Proteomes" id="UP000765509">
    <property type="component" value="Unassembled WGS sequence"/>
</dbReference>
<proteinExistence type="predicted"/>
<name>A0A9Q3HET2_9BASI</name>
<dbReference type="InterPro" id="IPR025314">
    <property type="entry name" value="DUF4219"/>
</dbReference>
<feature type="domain" description="DUF4219" evidence="1">
    <location>
        <begin position="21"/>
        <end position="47"/>
    </location>
</feature>
<keyword evidence="3" id="KW-1185">Reference proteome</keyword>
<organism evidence="2 3">
    <name type="scientific">Austropuccinia psidii MF-1</name>
    <dbReference type="NCBI Taxonomy" id="1389203"/>
    <lineage>
        <taxon>Eukaryota</taxon>
        <taxon>Fungi</taxon>
        <taxon>Dikarya</taxon>
        <taxon>Basidiomycota</taxon>
        <taxon>Pucciniomycotina</taxon>
        <taxon>Pucciniomycetes</taxon>
        <taxon>Pucciniales</taxon>
        <taxon>Sphaerophragmiaceae</taxon>
        <taxon>Austropuccinia</taxon>
    </lineage>
</organism>
<dbReference type="Pfam" id="PF13961">
    <property type="entry name" value="DUF4219"/>
    <property type="match status" value="1"/>
</dbReference>
<accession>A0A9Q3HET2</accession>
<gene>
    <name evidence="2" type="ORF">O181_042463</name>
</gene>
<dbReference type="AlphaFoldDB" id="A0A9Q3HET2"/>
<sequence>MPTESSDNITDNKDTISIPVLDGSNYGHWSLRMKIHLRSRDLLEVCEKPIAEEATPSAVNKCTKACYDSIDIITTRINEKGFREVVNEETYANAYLLKSKITDQYASNCAVNRGRVCMEWQCFIFYGNPKNYIEDCRKITMELKSVNIKVPNDLLSFSLLGKIGGNRELHHFFDSLTLNEELIERPDLILTRLQDYASIHKKRISSTEGNTCALVTTTNNEPQKKVYYCRKS</sequence>
<dbReference type="OrthoDB" id="2502232at2759"/>
<comment type="caution">
    <text evidence="2">The sequence shown here is derived from an EMBL/GenBank/DDBJ whole genome shotgun (WGS) entry which is preliminary data.</text>
</comment>
<evidence type="ECO:0000313" key="2">
    <source>
        <dbReference type="EMBL" id="MBW0502748.1"/>
    </source>
</evidence>
<dbReference type="EMBL" id="AVOT02016992">
    <property type="protein sequence ID" value="MBW0502748.1"/>
    <property type="molecule type" value="Genomic_DNA"/>
</dbReference>
<reference evidence="2" key="1">
    <citation type="submission" date="2021-03" db="EMBL/GenBank/DDBJ databases">
        <title>Draft genome sequence of rust myrtle Austropuccinia psidii MF-1, a brazilian biotype.</title>
        <authorList>
            <person name="Quecine M.C."/>
            <person name="Pachon D.M.R."/>
            <person name="Bonatelli M.L."/>
            <person name="Correr F.H."/>
            <person name="Franceschini L.M."/>
            <person name="Leite T.F."/>
            <person name="Margarido G.R.A."/>
            <person name="Almeida C.A."/>
            <person name="Ferrarezi J.A."/>
            <person name="Labate C.A."/>
        </authorList>
    </citation>
    <scope>NUCLEOTIDE SEQUENCE</scope>
    <source>
        <strain evidence="2">MF-1</strain>
    </source>
</reference>
<protein>
    <recommendedName>
        <fullName evidence="1">DUF4219 domain-containing protein</fullName>
    </recommendedName>
</protein>
<evidence type="ECO:0000313" key="3">
    <source>
        <dbReference type="Proteomes" id="UP000765509"/>
    </source>
</evidence>